<dbReference type="OrthoDB" id="8630857at2"/>
<feature type="transmembrane region" description="Helical" evidence="1">
    <location>
        <begin position="338"/>
        <end position="360"/>
    </location>
</feature>
<dbReference type="RefSeq" id="WP_143947439.1">
    <property type="nucleotide sequence ID" value="NZ_BAABMB010000002.1"/>
</dbReference>
<keyword evidence="1" id="KW-1133">Transmembrane helix</keyword>
<protein>
    <submittedName>
        <fullName evidence="2">General secretion pathway protein</fullName>
    </submittedName>
</protein>
<dbReference type="EMBL" id="VLTJ01000011">
    <property type="protein sequence ID" value="TSH97072.1"/>
    <property type="molecule type" value="Genomic_DNA"/>
</dbReference>
<feature type="transmembrane region" description="Helical" evidence="1">
    <location>
        <begin position="132"/>
        <end position="153"/>
    </location>
</feature>
<evidence type="ECO:0000256" key="1">
    <source>
        <dbReference type="SAM" id="Phobius"/>
    </source>
</evidence>
<accession>A0A556AVU2</accession>
<dbReference type="Proteomes" id="UP000318405">
    <property type="component" value="Unassembled WGS sequence"/>
</dbReference>
<proteinExistence type="predicted"/>
<keyword evidence="1" id="KW-0472">Membrane</keyword>
<reference evidence="2 3" key="1">
    <citation type="submission" date="2019-07" db="EMBL/GenBank/DDBJ databases">
        <title>Qingshengfaniella alkalisoli gen. nov., sp. nov., isolated from saline soil.</title>
        <authorList>
            <person name="Xu L."/>
            <person name="Huang X.-X."/>
            <person name="Sun J.-Q."/>
        </authorList>
    </citation>
    <scope>NUCLEOTIDE SEQUENCE [LARGE SCALE GENOMIC DNA]</scope>
    <source>
        <strain evidence="2 3">DSM 27279</strain>
    </source>
</reference>
<comment type="caution">
    <text evidence="2">The sequence shown here is derived from an EMBL/GenBank/DDBJ whole genome shotgun (WGS) entry which is preliminary data.</text>
</comment>
<feature type="transmembrane region" description="Helical" evidence="1">
    <location>
        <begin position="190"/>
        <end position="212"/>
    </location>
</feature>
<keyword evidence="1" id="KW-0812">Transmembrane</keyword>
<gene>
    <name evidence="2" type="ORF">FOZ76_07040</name>
</gene>
<evidence type="ECO:0000313" key="2">
    <source>
        <dbReference type="EMBL" id="TSH97072.1"/>
    </source>
</evidence>
<evidence type="ECO:0000313" key="3">
    <source>
        <dbReference type="Proteomes" id="UP000318405"/>
    </source>
</evidence>
<sequence length="376" mass="41040">MRAGQHGQWPRRRGRVQRLALGLAFRGGRADYYDYLSALLIQADGRKSLRDIFEDDARRHGTASVRGRLCAIWAERYREHGGDLAATFEGSLPRDDLALVRAAQLAGANALGSALADVAATVRLLEQGARGFASAMAAAVLAMGVLCALLLAVPHFTVPTLRATFETVPPAFWGPRAVALFELAAWLRSGLPAVLAAIVLAGCAVAWSFGGLTGRVRTVLDRCSVWRVYRDFHCVRFLALLSTMLRQRGNVGTSLRNALLAQVPGANAWKSWHLNRMLERVDDGLVGAETFATGLLERSTGWFLADMIAIHGVDQGLARTRERIESTVLRHLLRRAAVLRWAMLLAAVGGTLAMVGWHFAAIDELRRGMQTYYATA</sequence>
<name>A0A556AVU2_9BURK</name>
<dbReference type="AlphaFoldDB" id="A0A556AVU2"/>
<organism evidence="2 3">
    <name type="scientific">Verticiella sediminum</name>
    <dbReference type="NCBI Taxonomy" id="1247510"/>
    <lineage>
        <taxon>Bacteria</taxon>
        <taxon>Pseudomonadati</taxon>
        <taxon>Pseudomonadota</taxon>
        <taxon>Betaproteobacteria</taxon>
        <taxon>Burkholderiales</taxon>
        <taxon>Alcaligenaceae</taxon>
        <taxon>Verticiella</taxon>
    </lineage>
</organism>
<keyword evidence="3" id="KW-1185">Reference proteome</keyword>